<gene>
    <name evidence="2" type="ORF">NESM_000850200</name>
</gene>
<evidence type="ECO:0000256" key="1">
    <source>
        <dbReference type="SAM" id="MobiDB-lite"/>
    </source>
</evidence>
<evidence type="ECO:0000313" key="3">
    <source>
        <dbReference type="Proteomes" id="UP001430356"/>
    </source>
</evidence>
<proteinExistence type="predicted"/>
<dbReference type="PANTHER" id="PTHR40430:SF1">
    <property type="entry name" value="T. BRUCEI SPP.-SPECIFIC PROTEIN"/>
    <property type="match status" value="1"/>
</dbReference>
<protein>
    <submittedName>
        <fullName evidence="2">Uncharacterized protein</fullName>
    </submittedName>
</protein>
<feature type="compositionally biased region" description="Polar residues" evidence="1">
    <location>
        <begin position="71"/>
        <end position="84"/>
    </location>
</feature>
<dbReference type="PANTHER" id="PTHR40430">
    <property type="entry name" value="T. BRUCEI SPP.-SPECIFIC PROTEIN"/>
    <property type="match status" value="1"/>
</dbReference>
<comment type="caution">
    <text evidence="2">The sequence shown here is derived from an EMBL/GenBank/DDBJ whole genome shotgun (WGS) entry which is preliminary data.</text>
</comment>
<dbReference type="Proteomes" id="UP001430356">
    <property type="component" value="Unassembled WGS sequence"/>
</dbReference>
<evidence type="ECO:0000313" key="2">
    <source>
        <dbReference type="EMBL" id="KAK7198842.1"/>
    </source>
</evidence>
<feature type="compositionally biased region" description="Low complexity" evidence="1">
    <location>
        <begin position="195"/>
        <end position="205"/>
    </location>
</feature>
<feature type="compositionally biased region" description="Basic residues" evidence="1">
    <location>
        <begin position="179"/>
        <end position="192"/>
    </location>
</feature>
<sequence length="361" mass="39800">MSDLRSAPGYSKMEDYYDSDYVPHDLLDRYHVLQLELRRRTEQRFTALSQANGLAATYDGLAATSSLPHLTATTSSSTGPTNEQLVLPASLRSPHRALRKSSSISGAVAERSSRSSSSVNRHAPRLSMQLEEVFAARERTCSSALTRDSAALTASASSSAAVDVVPGSAALRPPSPARHVQRRPRPRVHKKMRDSSPAAAAAAREPSPPPSDLYDAVAEARRQEQFLSESRRLGRPFVPSGSSALDVPTRFMLGDCVKMLYRTIAPHWRIATPMVVSTAEDLIAVYFSIERLAKDQVTALLHFMNSCLKYNDAVREFHLSKVAEGWDVLTNDGHILYTFRPPWVKKRAFLPDTVTPPHAHV</sequence>
<dbReference type="EMBL" id="JAECZO010000181">
    <property type="protein sequence ID" value="KAK7198842.1"/>
    <property type="molecule type" value="Genomic_DNA"/>
</dbReference>
<dbReference type="AlphaFoldDB" id="A0AAW0EX22"/>
<feature type="region of interest" description="Disordered" evidence="1">
    <location>
        <begin position="71"/>
        <end position="124"/>
    </location>
</feature>
<feature type="compositionally biased region" description="Low complexity" evidence="1">
    <location>
        <begin position="155"/>
        <end position="170"/>
    </location>
</feature>
<name>A0AAW0EX22_9TRYP</name>
<keyword evidence="3" id="KW-1185">Reference proteome</keyword>
<accession>A0AAW0EX22</accession>
<reference evidence="2 3" key="1">
    <citation type="journal article" date="2021" name="MBio">
        <title>A New Model Trypanosomatid, Novymonas esmeraldas: Genomic Perception of Its 'Candidatus Pandoraea novymonadis' Endosymbiont.</title>
        <authorList>
            <person name="Zakharova A."/>
            <person name="Saura A."/>
            <person name="Butenko A."/>
            <person name="Podesvova L."/>
            <person name="Warmusova S."/>
            <person name="Kostygov A.Y."/>
            <person name="Nenarokova A."/>
            <person name="Lukes J."/>
            <person name="Opperdoes F.R."/>
            <person name="Yurchenko V."/>
        </authorList>
    </citation>
    <scope>NUCLEOTIDE SEQUENCE [LARGE SCALE GENOMIC DNA]</scope>
    <source>
        <strain evidence="2 3">E262AT.01</strain>
    </source>
</reference>
<organism evidence="2 3">
    <name type="scientific">Novymonas esmeraldas</name>
    <dbReference type="NCBI Taxonomy" id="1808958"/>
    <lineage>
        <taxon>Eukaryota</taxon>
        <taxon>Discoba</taxon>
        <taxon>Euglenozoa</taxon>
        <taxon>Kinetoplastea</taxon>
        <taxon>Metakinetoplastina</taxon>
        <taxon>Trypanosomatida</taxon>
        <taxon>Trypanosomatidae</taxon>
        <taxon>Novymonas</taxon>
    </lineage>
</organism>
<feature type="region of interest" description="Disordered" evidence="1">
    <location>
        <begin position="155"/>
        <end position="213"/>
    </location>
</feature>